<organism evidence="1 2">
    <name type="scientific">Peltaster fructicola</name>
    <dbReference type="NCBI Taxonomy" id="286661"/>
    <lineage>
        <taxon>Eukaryota</taxon>
        <taxon>Fungi</taxon>
        <taxon>Dikarya</taxon>
        <taxon>Ascomycota</taxon>
        <taxon>Pezizomycotina</taxon>
        <taxon>Dothideomycetes</taxon>
        <taxon>Dothideomycetes incertae sedis</taxon>
        <taxon>Peltaster</taxon>
    </lineage>
</organism>
<accession>A0A6H0XTG3</accession>
<keyword evidence="2" id="KW-1185">Reference proteome</keyword>
<dbReference type="EMBL" id="CP051140">
    <property type="protein sequence ID" value="QIW97934.1"/>
    <property type="molecule type" value="Genomic_DNA"/>
</dbReference>
<gene>
    <name evidence="1" type="ORF">AMS68_003452</name>
</gene>
<reference evidence="1 2" key="1">
    <citation type="journal article" date="2016" name="Sci. Rep.">
        <title>Peltaster fructicola genome reveals evolution from an invasive phytopathogen to an ectophytic parasite.</title>
        <authorList>
            <person name="Xu C."/>
            <person name="Chen H."/>
            <person name="Gleason M.L."/>
            <person name="Xu J.R."/>
            <person name="Liu H."/>
            <person name="Zhang R."/>
            <person name="Sun G."/>
        </authorList>
    </citation>
    <scope>NUCLEOTIDE SEQUENCE [LARGE SCALE GENOMIC DNA]</scope>
    <source>
        <strain evidence="1 2">LNHT1506</strain>
    </source>
</reference>
<dbReference type="OrthoDB" id="3626266at2759"/>
<proteinExistence type="predicted"/>
<dbReference type="Proteomes" id="UP000503462">
    <property type="component" value="Chromosome 2"/>
</dbReference>
<dbReference type="AlphaFoldDB" id="A0A6H0XTG3"/>
<evidence type="ECO:0000313" key="2">
    <source>
        <dbReference type="Proteomes" id="UP000503462"/>
    </source>
</evidence>
<protein>
    <submittedName>
        <fullName evidence="1">Uncharacterized protein</fullName>
    </submittedName>
</protein>
<sequence length="201" mass="22466">MLDKTSIYACARSVDTDVPRSDSHQYQKPRPKWTIMAEAHSLLGTGNAEVVEYCATWNDKAAQHQIHSIELGSHDSILGSILIAESAHISQKKLNALLQEHYEVKNGSLDADSTSQEWLKHALHVLQEQKVIEKFDVATFMSFAHGYLANRQSGGLDAPATIAYPQLHQEHEKKAKQHGFWVAYPQTTNNRSGDKIYGGLM</sequence>
<name>A0A6H0XTG3_9PEZI</name>
<evidence type="ECO:0000313" key="1">
    <source>
        <dbReference type="EMBL" id="QIW97934.1"/>
    </source>
</evidence>